<name>A0A894XAA9_PSEAI</name>
<reference evidence="1" key="1">
    <citation type="journal article" name="Microorganisms">
        <title>Unravelling the Features of Success of VIM-Producing ST111 and ST235 Pseudomonas aeruginosa in a Greek Hospital.</title>
        <authorList>
            <person name="Papagiannitsis C.C."/>
            <person name="Verra A."/>
            <person name="Galani V."/>
            <person name="Xitsas S."/>
            <person name="Bitar I."/>
            <person name="Hrabak J."/>
            <person name="Petinaki E."/>
        </authorList>
    </citation>
    <scope>NUCLEOTIDE SEQUENCE</scope>
    <source>
        <strain evidence="1">Pae9047-Lar</strain>
    </source>
</reference>
<dbReference type="AlphaFoldDB" id="A0A894XAA9"/>
<evidence type="ECO:0000313" key="1">
    <source>
        <dbReference type="EMBL" id="QRX85543.1"/>
    </source>
</evidence>
<dbReference type="EMBL" id="MT437279">
    <property type="protein sequence ID" value="QRX85543.1"/>
    <property type="molecule type" value="Genomic_DNA"/>
</dbReference>
<proteinExistence type="predicted"/>
<protein>
    <submittedName>
        <fullName evidence="1">Uncharacterized protein</fullName>
    </submittedName>
</protein>
<sequence>MSVHQSCAAPPPNALTNVRKVFAPFCHKRPSLRSFHMLVSLMAANDWAGRERPDRSSRFNLCKFQVVPCLQVHPELWGVTEPMSKPQRRVTSDPTFAVDYLSDPISRDGKLTRQLSRRHTNSFKTLGENSSRMMDCCGHIAPRNGQAIPTDDKVLDDVRQSYIN</sequence>
<organism evidence="1">
    <name type="scientific">Pseudomonas aeruginosa</name>
    <dbReference type="NCBI Taxonomy" id="287"/>
    <lineage>
        <taxon>Bacteria</taxon>
        <taxon>Pseudomonadati</taxon>
        <taxon>Pseudomonadota</taxon>
        <taxon>Gammaproteobacteria</taxon>
        <taxon>Pseudomonadales</taxon>
        <taxon>Pseudomonadaceae</taxon>
        <taxon>Pseudomonas</taxon>
    </lineage>
</organism>
<accession>A0A894XAA9</accession>